<evidence type="ECO:0000313" key="2">
    <source>
        <dbReference type="EMBL" id="KGO87935.1"/>
    </source>
</evidence>
<feature type="domain" description="FAD-binding FR-type" evidence="1">
    <location>
        <begin position="2"/>
        <end position="103"/>
    </location>
</feature>
<dbReference type="PROSITE" id="PS51384">
    <property type="entry name" value="FAD_FR"/>
    <property type="match status" value="1"/>
</dbReference>
<accession>A0A0A2MHY8</accession>
<comment type="caution">
    <text evidence="2">The sequence shown here is derived from an EMBL/GenBank/DDBJ whole genome shotgun (WGS) entry which is preliminary data.</text>
</comment>
<dbReference type="AlphaFoldDB" id="A0A0A2MHY8"/>
<dbReference type="eggNOG" id="COG1018">
    <property type="taxonomic scope" value="Bacteria"/>
</dbReference>
<keyword evidence="3" id="KW-1185">Reference proteome</keyword>
<dbReference type="InterPro" id="IPR013112">
    <property type="entry name" value="FAD-bd_8"/>
</dbReference>
<dbReference type="EMBL" id="JRLW01000017">
    <property type="protein sequence ID" value="KGO87935.1"/>
    <property type="molecule type" value="Genomic_DNA"/>
</dbReference>
<dbReference type="InterPro" id="IPR017938">
    <property type="entry name" value="Riboflavin_synthase-like_b-brl"/>
</dbReference>
<dbReference type="Pfam" id="PF08022">
    <property type="entry name" value="FAD_binding_8"/>
    <property type="match status" value="1"/>
</dbReference>
<dbReference type="InterPro" id="IPR039261">
    <property type="entry name" value="FNR_nucleotide-bd"/>
</dbReference>
<dbReference type="InterPro" id="IPR017927">
    <property type="entry name" value="FAD-bd_FR_type"/>
</dbReference>
<dbReference type="Proteomes" id="UP000030121">
    <property type="component" value="Unassembled WGS sequence"/>
</dbReference>
<dbReference type="Gene3D" id="2.40.30.10">
    <property type="entry name" value="Translation factors"/>
    <property type="match status" value="1"/>
</dbReference>
<evidence type="ECO:0000259" key="1">
    <source>
        <dbReference type="PROSITE" id="PS51384"/>
    </source>
</evidence>
<sequence length="223" mass="25846">MENSHVVKVLQSQFVTHDVKSIKVERPENYDFIPGQATELAINKPEWKDQKRPFTFTSLVESNYLEFMIKIYKDRKGVTNEMGKINAGDELILHDVFGTINYKGPGVFIAAGSGITPFLSIFRELYKYNKIRGNRLIYVNKTSEDVIMGQELFHMLKNDFVNVYTREKVIGFHEKRIDRNFLIENIVDFSQNFYVCGPEDFVKTVKNLLLDLGADPETIVFEE</sequence>
<dbReference type="OrthoDB" id="9789468at2"/>
<dbReference type="PANTHER" id="PTHR47354:SF5">
    <property type="entry name" value="PROTEIN RFBI"/>
    <property type="match status" value="1"/>
</dbReference>
<dbReference type="RefSeq" id="WP_026981809.1">
    <property type="nucleotide sequence ID" value="NZ_JRLW01000017.1"/>
</dbReference>
<reference evidence="2 3" key="1">
    <citation type="submission" date="2013-09" db="EMBL/GenBank/DDBJ databases">
        <authorList>
            <person name="Zeng Z."/>
            <person name="Chen C."/>
        </authorList>
    </citation>
    <scope>NUCLEOTIDE SEQUENCE [LARGE SCALE GENOMIC DNA]</scope>
    <source>
        <strain evidence="2 3">GH29-5</strain>
    </source>
</reference>
<dbReference type="SUPFAM" id="SSF63380">
    <property type="entry name" value="Riboflavin synthase domain-like"/>
    <property type="match status" value="1"/>
</dbReference>
<gene>
    <name evidence="2" type="ORF">Q764_12380</name>
</gene>
<name>A0A0A2MHY8_9FLAO</name>
<dbReference type="InterPro" id="IPR050415">
    <property type="entry name" value="MRET"/>
</dbReference>
<dbReference type="InterPro" id="IPR001433">
    <property type="entry name" value="OxRdtase_FAD/NAD-bd"/>
</dbReference>
<dbReference type="PANTHER" id="PTHR47354">
    <property type="entry name" value="NADH OXIDOREDUCTASE HCR"/>
    <property type="match status" value="1"/>
</dbReference>
<dbReference type="STRING" id="1121899.GCA_000430025_02428"/>
<proteinExistence type="predicted"/>
<evidence type="ECO:0000313" key="3">
    <source>
        <dbReference type="Proteomes" id="UP000030121"/>
    </source>
</evidence>
<dbReference type="PRINTS" id="PR00410">
    <property type="entry name" value="PHEHYDRXLASE"/>
</dbReference>
<organism evidence="2 3">
    <name type="scientific">Flavobacterium suncheonense GH29-5 = DSM 17707</name>
    <dbReference type="NCBI Taxonomy" id="1121899"/>
    <lineage>
        <taxon>Bacteria</taxon>
        <taxon>Pseudomonadati</taxon>
        <taxon>Bacteroidota</taxon>
        <taxon>Flavobacteriia</taxon>
        <taxon>Flavobacteriales</taxon>
        <taxon>Flavobacteriaceae</taxon>
        <taxon>Flavobacterium</taxon>
    </lineage>
</organism>
<dbReference type="Pfam" id="PF00175">
    <property type="entry name" value="NAD_binding_1"/>
    <property type="match status" value="1"/>
</dbReference>
<dbReference type="SUPFAM" id="SSF52343">
    <property type="entry name" value="Ferredoxin reductase-like, C-terminal NADP-linked domain"/>
    <property type="match status" value="1"/>
</dbReference>
<dbReference type="Gene3D" id="3.40.50.80">
    <property type="entry name" value="Nucleotide-binding domain of ferredoxin-NADP reductase (FNR) module"/>
    <property type="match status" value="1"/>
</dbReference>
<dbReference type="GO" id="GO:0016491">
    <property type="term" value="F:oxidoreductase activity"/>
    <property type="evidence" value="ECO:0007669"/>
    <property type="project" value="InterPro"/>
</dbReference>
<protein>
    <submittedName>
        <fullName evidence="2">Flavodoxin reductase</fullName>
    </submittedName>
</protein>